<dbReference type="PANTHER" id="PTHR33121:SF76">
    <property type="entry name" value="SIGNALING PROTEIN"/>
    <property type="match status" value="1"/>
</dbReference>
<dbReference type="PANTHER" id="PTHR33121">
    <property type="entry name" value="CYCLIC DI-GMP PHOSPHODIESTERASE PDEF"/>
    <property type="match status" value="1"/>
</dbReference>
<organism evidence="5 6">
    <name type="scientific">Thiobacillus denitrificans (strain ATCC 25259 / T1)</name>
    <dbReference type="NCBI Taxonomy" id="292415"/>
    <lineage>
        <taxon>Bacteria</taxon>
        <taxon>Pseudomonadati</taxon>
        <taxon>Pseudomonadota</taxon>
        <taxon>Betaproteobacteria</taxon>
        <taxon>Nitrosomonadales</taxon>
        <taxon>Thiobacillaceae</taxon>
        <taxon>Thiobacillus</taxon>
    </lineage>
</organism>
<dbReference type="OrthoDB" id="9813903at2"/>
<keyword evidence="6" id="KW-1185">Reference proteome</keyword>
<protein>
    <submittedName>
        <fullName evidence="5">Putative diguanylate cyclase/phosphodiesterase (GGDEF &amp; EAL domains)</fullName>
    </submittedName>
</protein>
<dbReference type="Proteomes" id="UP000008291">
    <property type="component" value="Chromosome"/>
</dbReference>
<dbReference type="InterPro" id="IPR043128">
    <property type="entry name" value="Rev_trsase/Diguanyl_cyclase"/>
</dbReference>
<dbReference type="SMART" id="SM00052">
    <property type="entry name" value="EAL"/>
    <property type="match status" value="1"/>
</dbReference>
<dbReference type="AlphaFoldDB" id="Q3SLV0"/>
<dbReference type="CDD" id="cd01949">
    <property type="entry name" value="GGDEF"/>
    <property type="match status" value="1"/>
</dbReference>
<dbReference type="PROSITE" id="PS50887">
    <property type="entry name" value="GGDEF"/>
    <property type="match status" value="1"/>
</dbReference>
<dbReference type="PROSITE" id="PS51371">
    <property type="entry name" value="CBS"/>
    <property type="match status" value="1"/>
</dbReference>
<evidence type="ECO:0000259" key="3">
    <source>
        <dbReference type="PROSITE" id="PS50887"/>
    </source>
</evidence>
<dbReference type="Gene3D" id="3.30.70.270">
    <property type="match status" value="1"/>
</dbReference>
<evidence type="ECO:0000259" key="2">
    <source>
        <dbReference type="PROSITE" id="PS50883"/>
    </source>
</evidence>
<dbReference type="NCBIfam" id="TIGR00254">
    <property type="entry name" value="GGDEF"/>
    <property type="match status" value="1"/>
</dbReference>
<dbReference type="Gene3D" id="3.20.20.450">
    <property type="entry name" value="EAL domain"/>
    <property type="match status" value="1"/>
</dbReference>
<feature type="domain" description="EAL" evidence="2">
    <location>
        <begin position="3"/>
        <end position="253"/>
    </location>
</feature>
<dbReference type="Pfam" id="PF00563">
    <property type="entry name" value="EAL"/>
    <property type="match status" value="1"/>
</dbReference>
<dbReference type="KEGG" id="tbd:Tbd_0350"/>
<name>Q3SLV0_THIDA</name>
<dbReference type="eggNOG" id="COG2200">
    <property type="taxonomic scope" value="Bacteria"/>
</dbReference>
<dbReference type="InterPro" id="IPR000160">
    <property type="entry name" value="GGDEF_dom"/>
</dbReference>
<evidence type="ECO:0000259" key="4">
    <source>
        <dbReference type="PROSITE" id="PS51371"/>
    </source>
</evidence>
<dbReference type="HOGENOM" id="CLU_015702_2_1_4"/>
<gene>
    <name evidence="5" type="ordered locus">Tbd_0350</name>
</gene>
<dbReference type="SUPFAM" id="SSF141868">
    <property type="entry name" value="EAL domain-like"/>
    <property type="match status" value="1"/>
</dbReference>
<evidence type="ECO:0000313" key="6">
    <source>
        <dbReference type="Proteomes" id="UP000008291"/>
    </source>
</evidence>
<proteinExistence type="predicted"/>
<feature type="domain" description="CBS" evidence="4">
    <location>
        <begin position="276"/>
        <end position="337"/>
    </location>
</feature>
<dbReference type="SUPFAM" id="SSF55073">
    <property type="entry name" value="Nucleotide cyclase"/>
    <property type="match status" value="1"/>
</dbReference>
<sequence length="606" mass="66899">MSPDDMRSHLEEILATARLTTLLQPVLDMSKGVVSGYEALSRGPSDSPLHAPQTLFRVAETHGLGTQLEWACVRSAFATFTTLGLPGQLFVNLSPASLLDPAFAPAAVVAALKGADLANDRLVFEITEHSAHVDYGSLRDAVRALRSEGIDIAIDDLGEGFSSLRLWSELKPAYVKIDKHFISGIHQDPHKIQFVRSIRQLAEGAHSCVIAEGVENLSELAVLKDLGMRYVQGYLIGRPSADPIRLLPREVEACLQSGVVSVLPWSPMRETLHASADRLVVPAPAVSPATVSEDVLELMMLRPDLHALAVVDNEIPVGIIHRPALLDRFISLYGRELHGRKPCSALMDADPLIVDKATRMSELSELVIQKGKAAFTQGFIITDEGRYLGLGSGFDLMREVTEMQIVAARYANPLTGLPGNVPIQEHLERLLTNSQTFVAAYFDLDHFKPYNDVYGFRRGDDIIQLLAHILCDGSNPELDFVGHIGGDDFVVLFQSLDWEERCRTVLSRFDEERLALFLPEHVLSSGYHTEDRRGVMTFHGLVTLSIGAVFVDPTHFHHHQEVARAASDAKRMAKRVEGNSLFIDQRRVPFRRTLVLEPTVPEANCA</sequence>
<dbReference type="CDD" id="cd01948">
    <property type="entry name" value="EAL"/>
    <property type="match status" value="1"/>
</dbReference>
<dbReference type="Pfam" id="PF00990">
    <property type="entry name" value="GGDEF"/>
    <property type="match status" value="1"/>
</dbReference>
<dbReference type="PROSITE" id="PS50883">
    <property type="entry name" value="EAL"/>
    <property type="match status" value="1"/>
</dbReference>
<keyword evidence="1" id="KW-0129">CBS domain</keyword>
<dbReference type="SUPFAM" id="SSF54631">
    <property type="entry name" value="CBS-domain pair"/>
    <property type="match status" value="1"/>
</dbReference>
<dbReference type="InterPro" id="IPR029787">
    <property type="entry name" value="Nucleotide_cyclase"/>
</dbReference>
<dbReference type="Gene3D" id="3.10.580.10">
    <property type="entry name" value="CBS-domain"/>
    <property type="match status" value="1"/>
</dbReference>
<dbReference type="InterPro" id="IPR000644">
    <property type="entry name" value="CBS_dom"/>
</dbReference>
<dbReference type="InterPro" id="IPR035919">
    <property type="entry name" value="EAL_sf"/>
</dbReference>
<dbReference type="SMART" id="SM00267">
    <property type="entry name" value="GGDEF"/>
    <property type="match status" value="1"/>
</dbReference>
<reference evidence="5 6" key="1">
    <citation type="journal article" date="2006" name="J. Bacteriol.">
        <title>The genome sequence of the obligately chemolithoautotrophic, facultatively anaerobic bacterium Thiobacillus denitrificans.</title>
        <authorList>
            <person name="Beller H.R."/>
            <person name="Chain P.S."/>
            <person name="Letain T.E."/>
            <person name="Chakicherla A."/>
            <person name="Larimer F.W."/>
            <person name="Richardson P.M."/>
            <person name="Coleman M.A."/>
            <person name="Wood A.P."/>
            <person name="Kelly D.P."/>
        </authorList>
    </citation>
    <scope>NUCLEOTIDE SEQUENCE [LARGE SCALE GENOMIC DNA]</scope>
    <source>
        <strain evidence="5 6">ATCC 25259</strain>
    </source>
</reference>
<dbReference type="InterPro" id="IPR046342">
    <property type="entry name" value="CBS_dom_sf"/>
</dbReference>
<feature type="domain" description="GGDEF" evidence="3">
    <location>
        <begin position="435"/>
        <end position="586"/>
    </location>
</feature>
<dbReference type="eggNOG" id="COG0517">
    <property type="taxonomic scope" value="Bacteria"/>
</dbReference>
<dbReference type="STRING" id="292415.Tbd_0350"/>
<dbReference type="InterPro" id="IPR050706">
    <property type="entry name" value="Cyclic-di-GMP_PDE-like"/>
</dbReference>
<dbReference type="EMBL" id="CP000116">
    <property type="protein sequence ID" value="AAZ96303.1"/>
    <property type="molecule type" value="Genomic_DNA"/>
</dbReference>
<dbReference type="eggNOG" id="COG2199">
    <property type="taxonomic scope" value="Bacteria"/>
</dbReference>
<dbReference type="GO" id="GO:0071111">
    <property type="term" value="F:cyclic-guanylate-specific phosphodiesterase activity"/>
    <property type="evidence" value="ECO:0007669"/>
    <property type="project" value="InterPro"/>
</dbReference>
<dbReference type="CDD" id="cd04598">
    <property type="entry name" value="CBS_pair_GGDEF_EAL"/>
    <property type="match status" value="1"/>
</dbReference>
<evidence type="ECO:0000313" key="5">
    <source>
        <dbReference type="EMBL" id="AAZ96303.1"/>
    </source>
</evidence>
<evidence type="ECO:0000256" key="1">
    <source>
        <dbReference type="PROSITE-ProRule" id="PRU00703"/>
    </source>
</evidence>
<dbReference type="RefSeq" id="WP_011310863.1">
    <property type="nucleotide sequence ID" value="NC_007404.1"/>
</dbReference>
<dbReference type="InterPro" id="IPR001633">
    <property type="entry name" value="EAL_dom"/>
</dbReference>
<accession>Q3SLV0</accession>